<gene>
    <name evidence="2" type="ORF">JYB85_14100</name>
</gene>
<dbReference type="InterPro" id="IPR017087">
    <property type="entry name" value="UCP037004"/>
</dbReference>
<keyword evidence="3" id="KW-1185">Reference proteome</keyword>
<dbReference type="InterPro" id="IPR013560">
    <property type="entry name" value="DUF1722"/>
</dbReference>
<dbReference type="RefSeq" id="WP_207379794.1">
    <property type="nucleotide sequence ID" value="NZ_CP071502.1"/>
</dbReference>
<dbReference type="Pfam" id="PF04463">
    <property type="entry name" value="2-thiour_desulf"/>
    <property type="match status" value="1"/>
</dbReference>
<accession>A0ABX7QY12</accession>
<evidence type="ECO:0000259" key="1">
    <source>
        <dbReference type="Pfam" id="PF08349"/>
    </source>
</evidence>
<dbReference type="PANTHER" id="PTHR30087:SF0">
    <property type="entry name" value="INNER MEMBRANE PROTEIN"/>
    <property type="match status" value="1"/>
</dbReference>
<dbReference type="Proteomes" id="UP000663207">
    <property type="component" value="Chromosome"/>
</dbReference>
<reference evidence="2 3" key="1">
    <citation type="submission" date="2021-03" db="EMBL/GenBank/DDBJ databases">
        <title>Novel species identification of genus Shewanella.</title>
        <authorList>
            <person name="Liu G."/>
            <person name="Zhang Q."/>
        </authorList>
    </citation>
    <scope>NUCLEOTIDE SEQUENCE [LARGE SCALE GENOMIC DNA]</scope>
    <source>
        <strain evidence="2 3">FJAT-52962</strain>
    </source>
</reference>
<dbReference type="EMBL" id="CP071502">
    <property type="protein sequence ID" value="QSX36419.1"/>
    <property type="molecule type" value="Genomic_DNA"/>
</dbReference>
<proteinExistence type="predicted"/>
<evidence type="ECO:0000313" key="3">
    <source>
        <dbReference type="Proteomes" id="UP000663207"/>
    </source>
</evidence>
<organism evidence="2 3">
    <name type="scientific">Shewanella sedimentimangrovi</name>
    <dbReference type="NCBI Taxonomy" id="2814293"/>
    <lineage>
        <taxon>Bacteria</taxon>
        <taxon>Pseudomonadati</taxon>
        <taxon>Pseudomonadota</taxon>
        <taxon>Gammaproteobacteria</taxon>
        <taxon>Alteromonadales</taxon>
        <taxon>Shewanellaceae</taxon>
        <taxon>Shewanella</taxon>
    </lineage>
</organism>
<protein>
    <submittedName>
        <fullName evidence="2">DUF1722 domain-containing protein</fullName>
    </submittedName>
</protein>
<sequence>MYKFNPQRIQVGISACLLGQQVRFDGGHKRSSYCDNELGKQFDFVEICPEMAIGLGAPRQSLRLVRDRGEIRIRNANMDVTDKLRDFSERQVERLDFISGYILCGKSPSCGMERVKVYKADTNQGAKEGTGIFAAALKARWPQLPIEEEGRLHDPLLRENFITRVFAFHEWQCLQAEGMTRAALMAFHARYKYLLLAHNPAIYRQLGPMLAHSDLPLPALAEAYLQGFMAALAQPASRRNHSCTLEHIQGYFKHRLDGEEKQELCEAISAYRLGMQPLLVPLTLIKHHLRQHPDDYIASQVYLNPHPQELKLRYGL</sequence>
<dbReference type="InterPro" id="IPR007553">
    <property type="entry name" value="2-thiour_desulf"/>
</dbReference>
<feature type="domain" description="DUF1722" evidence="1">
    <location>
        <begin position="192"/>
        <end position="307"/>
    </location>
</feature>
<name>A0ABX7QY12_9GAMM</name>
<dbReference type="PIRSF" id="PIRSF037004">
    <property type="entry name" value="UCP037004"/>
    <property type="match status" value="1"/>
</dbReference>
<dbReference type="Pfam" id="PF08349">
    <property type="entry name" value="DUF1722"/>
    <property type="match status" value="1"/>
</dbReference>
<dbReference type="PANTHER" id="PTHR30087">
    <property type="entry name" value="INNER MEMBRANE PROTEIN"/>
    <property type="match status" value="1"/>
</dbReference>
<evidence type="ECO:0000313" key="2">
    <source>
        <dbReference type="EMBL" id="QSX36419.1"/>
    </source>
</evidence>